<dbReference type="EMBL" id="OCND01000006">
    <property type="protein sequence ID" value="SOD55101.1"/>
    <property type="molecule type" value="Genomic_DNA"/>
</dbReference>
<proteinExistence type="predicted"/>
<dbReference type="InterPro" id="IPR011041">
    <property type="entry name" value="Quinoprot_gluc/sorb_DH_b-prop"/>
</dbReference>
<dbReference type="AlphaFoldDB" id="A0A286D8X1"/>
<dbReference type="InterPro" id="IPR011042">
    <property type="entry name" value="6-blade_b-propeller_TolB-like"/>
</dbReference>
<evidence type="ECO:0000313" key="4">
    <source>
        <dbReference type="Proteomes" id="UP000219374"/>
    </source>
</evidence>
<accession>A0A286D8X1</accession>
<dbReference type="Gene3D" id="2.120.10.30">
    <property type="entry name" value="TolB, C-terminal domain"/>
    <property type="match status" value="1"/>
</dbReference>
<dbReference type="Proteomes" id="UP000219374">
    <property type="component" value="Unassembled WGS sequence"/>
</dbReference>
<evidence type="ECO:0000259" key="2">
    <source>
        <dbReference type="Pfam" id="PF07995"/>
    </source>
</evidence>
<evidence type="ECO:0000256" key="1">
    <source>
        <dbReference type="SAM" id="SignalP"/>
    </source>
</evidence>
<feature type="chain" id="PRO_5012154135" evidence="1">
    <location>
        <begin position="20"/>
        <end position="409"/>
    </location>
</feature>
<dbReference type="Pfam" id="PF07995">
    <property type="entry name" value="GSDH"/>
    <property type="match status" value="1"/>
</dbReference>
<dbReference type="PANTHER" id="PTHR19328:SF75">
    <property type="entry name" value="ALDOSE SUGAR DEHYDROGENASE YLII"/>
    <property type="match status" value="1"/>
</dbReference>
<gene>
    <name evidence="3" type="ORF">SAMN06296416_10665</name>
</gene>
<protein>
    <submittedName>
        <fullName evidence="3">Glucose/arabinose dehydrogenase, beta-propeller fold</fullName>
    </submittedName>
</protein>
<evidence type="ECO:0000313" key="3">
    <source>
        <dbReference type="EMBL" id="SOD55101.1"/>
    </source>
</evidence>
<dbReference type="PANTHER" id="PTHR19328">
    <property type="entry name" value="HEDGEHOG-INTERACTING PROTEIN"/>
    <property type="match status" value="1"/>
</dbReference>
<keyword evidence="4" id="KW-1185">Reference proteome</keyword>
<reference evidence="3 4" key="1">
    <citation type="submission" date="2017-09" db="EMBL/GenBank/DDBJ databases">
        <authorList>
            <person name="Ehlers B."/>
            <person name="Leendertz F.H."/>
        </authorList>
    </citation>
    <scope>NUCLEOTIDE SEQUENCE [LARGE SCALE GENOMIC DNA]</scope>
    <source>
        <strain evidence="3 4">CGMCC 1.10978</strain>
    </source>
</reference>
<keyword evidence="1" id="KW-0732">Signal</keyword>
<dbReference type="InterPro" id="IPR012938">
    <property type="entry name" value="Glc/Sorbosone_DH"/>
</dbReference>
<sequence length="409" mass="43663">MLSTSVLSTSLLPTPRRLALAIALSVSVAACQPPANGEASANGASAATASEQSPQALASSAGQYQITEVVSGLDHPWAIAFLPDGSSLITERSGALRRLGSDGTLSAPLAGVPAVFAEGQGGLLDVAVAPDFASSQRIYLSYAEPGENGTAGTAVAMATLGDAGLSEVKVIYQQQPKLEGPNHFGSRLVFDDQGHLFISQGERNHRPTSQELDKLQGKLVRLNLDGSVPRDNPFVGQAGARPEIWSYGHRNMQGMAIDPRTGKLWQNEHGPRGGDEINLPQPGKNYGWPVITHGINYSGQPIPEAEGREKPGMEQPHHVWEKSPGVSGMAFYTGRPGTPWNDSLFIGSLAERNLIRLSLDGDKIVGEERLLNEIGERVRDVRIGPDDHVYVLTDEVDGKLFRIQPPKAP</sequence>
<dbReference type="SUPFAM" id="SSF50952">
    <property type="entry name" value="Soluble quinoprotein glucose dehydrogenase"/>
    <property type="match status" value="1"/>
</dbReference>
<name>A0A286D8X1_9GAMM</name>
<dbReference type="RefSeq" id="WP_238394556.1">
    <property type="nucleotide sequence ID" value="NZ_OCND01000006.1"/>
</dbReference>
<organism evidence="3 4">
    <name type="scientific">Pseudoxanthomonas wuyuanensis</name>
    <dbReference type="NCBI Taxonomy" id="1073196"/>
    <lineage>
        <taxon>Bacteria</taxon>
        <taxon>Pseudomonadati</taxon>
        <taxon>Pseudomonadota</taxon>
        <taxon>Gammaproteobacteria</taxon>
        <taxon>Lysobacterales</taxon>
        <taxon>Lysobacteraceae</taxon>
        <taxon>Pseudoxanthomonas</taxon>
    </lineage>
</organism>
<feature type="signal peptide" evidence="1">
    <location>
        <begin position="1"/>
        <end position="19"/>
    </location>
</feature>
<feature type="domain" description="Glucose/Sorbosone dehydrogenase" evidence="2">
    <location>
        <begin position="73"/>
        <end position="402"/>
    </location>
</feature>